<evidence type="ECO:0000256" key="4">
    <source>
        <dbReference type="ARBA" id="ARBA00023242"/>
    </source>
</evidence>
<keyword evidence="9" id="KW-1185">Reference proteome</keyword>
<evidence type="ECO:0000256" key="1">
    <source>
        <dbReference type="ARBA" id="ARBA00004123"/>
    </source>
</evidence>
<dbReference type="HOGENOM" id="CLU_019106_1_0_1"/>
<feature type="region of interest" description="Disordered" evidence="5">
    <location>
        <begin position="473"/>
        <end position="503"/>
    </location>
</feature>
<name>B6JZ81_SCHJY</name>
<evidence type="ECO:0000313" key="7">
    <source>
        <dbReference type="EMBL" id="EEB06849.1"/>
    </source>
</evidence>
<feature type="compositionally biased region" description="Acidic residues" evidence="5">
    <location>
        <begin position="123"/>
        <end position="139"/>
    </location>
</feature>
<feature type="compositionally biased region" description="Basic residues" evidence="5">
    <location>
        <begin position="359"/>
        <end position="370"/>
    </location>
</feature>
<feature type="region of interest" description="Disordered" evidence="5">
    <location>
        <begin position="413"/>
        <end position="455"/>
    </location>
</feature>
<evidence type="ECO:0000259" key="6">
    <source>
        <dbReference type="Pfam" id="PF09368"/>
    </source>
</evidence>
<keyword evidence="4" id="KW-0539">Nucleus</keyword>
<gene>
    <name evidence="8" type="primary">utp3</name>
    <name evidence="7" type="ORF">SJAG_01907</name>
</gene>
<feature type="domain" description="Sas10 C-terminal" evidence="6">
    <location>
        <begin position="504"/>
        <end position="577"/>
    </location>
</feature>
<dbReference type="VEuPathDB" id="FungiDB:SJAG_01907"/>
<comment type="subcellular location">
    <subcellularLocation>
        <location evidence="1">Nucleus</location>
    </subcellularLocation>
</comment>
<evidence type="ECO:0000256" key="3">
    <source>
        <dbReference type="ARBA" id="ARBA00022553"/>
    </source>
</evidence>
<dbReference type="STRING" id="402676.B6JZ81"/>
<dbReference type="InterPro" id="IPR018972">
    <property type="entry name" value="Sas10_C_dom"/>
</dbReference>
<dbReference type="InterPro" id="IPR007146">
    <property type="entry name" value="Sas10/Utp3/C1D"/>
</dbReference>
<feature type="compositionally biased region" description="Basic and acidic residues" evidence="5">
    <location>
        <begin position="425"/>
        <end position="440"/>
    </location>
</feature>
<dbReference type="PANTHER" id="PTHR13237">
    <property type="entry name" value="SOMETHING ABOUT SILENCING PROTEIN 10-RELATED"/>
    <property type="match status" value="1"/>
</dbReference>
<dbReference type="AlphaFoldDB" id="B6JZ81"/>
<feature type="region of interest" description="Disordered" evidence="5">
    <location>
        <begin position="49"/>
        <end position="146"/>
    </location>
</feature>
<feature type="compositionally biased region" description="Low complexity" evidence="5">
    <location>
        <begin position="342"/>
        <end position="353"/>
    </location>
</feature>
<dbReference type="GO" id="GO:0000462">
    <property type="term" value="P:maturation of SSU-rRNA from tricistronic rRNA transcript (SSU-rRNA, 5.8S rRNA, LSU-rRNA)"/>
    <property type="evidence" value="ECO:0000318"/>
    <property type="project" value="GO_Central"/>
</dbReference>
<dbReference type="eggNOG" id="KOG3118">
    <property type="taxonomic scope" value="Eukaryota"/>
</dbReference>
<dbReference type="GeneID" id="7048086"/>
<dbReference type="OrthoDB" id="1924577at2759"/>
<feature type="region of interest" description="Disordered" evidence="5">
    <location>
        <begin position="297"/>
        <end position="371"/>
    </location>
</feature>
<feature type="region of interest" description="Disordered" evidence="5">
    <location>
        <begin position="1"/>
        <end position="25"/>
    </location>
</feature>
<dbReference type="JaponicusDB" id="SJAG_01907">
    <property type="gene designation" value="utp3"/>
</dbReference>
<evidence type="ECO:0000313" key="9">
    <source>
        <dbReference type="Proteomes" id="UP000001744"/>
    </source>
</evidence>
<dbReference type="OMA" id="KSMKPVW"/>
<feature type="compositionally biased region" description="Acidic residues" evidence="5">
    <location>
        <begin position="70"/>
        <end position="94"/>
    </location>
</feature>
<feature type="compositionally biased region" description="Acidic residues" evidence="5">
    <location>
        <begin position="299"/>
        <end position="341"/>
    </location>
</feature>
<dbReference type="RefSeq" id="XP_002173142.1">
    <property type="nucleotide sequence ID" value="XM_002173106.1"/>
</dbReference>
<dbReference type="Pfam" id="PF09368">
    <property type="entry name" value="Sas10"/>
    <property type="match status" value="1"/>
</dbReference>
<evidence type="ECO:0000256" key="5">
    <source>
        <dbReference type="SAM" id="MobiDB-lite"/>
    </source>
</evidence>
<reference evidence="7 9" key="1">
    <citation type="journal article" date="2011" name="Science">
        <title>Comparative functional genomics of the fission yeasts.</title>
        <authorList>
            <person name="Rhind N."/>
            <person name="Chen Z."/>
            <person name="Yassour M."/>
            <person name="Thompson D.A."/>
            <person name="Haas B.J."/>
            <person name="Habib N."/>
            <person name="Wapinski I."/>
            <person name="Roy S."/>
            <person name="Lin M.F."/>
            <person name="Heiman D.I."/>
            <person name="Young S.K."/>
            <person name="Furuya K."/>
            <person name="Guo Y."/>
            <person name="Pidoux A."/>
            <person name="Chen H.M."/>
            <person name="Robbertse B."/>
            <person name="Goldberg J.M."/>
            <person name="Aoki K."/>
            <person name="Bayne E.H."/>
            <person name="Berlin A.M."/>
            <person name="Desjardins C.A."/>
            <person name="Dobbs E."/>
            <person name="Dukaj L."/>
            <person name="Fan L."/>
            <person name="FitzGerald M.G."/>
            <person name="French C."/>
            <person name="Gujja S."/>
            <person name="Hansen K."/>
            <person name="Keifenheim D."/>
            <person name="Levin J.Z."/>
            <person name="Mosher R.A."/>
            <person name="Mueller C.A."/>
            <person name="Pfiffner J."/>
            <person name="Priest M."/>
            <person name="Russ C."/>
            <person name="Smialowska A."/>
            <person name="Swoboda P."/>
            <person name="Sykes S.M."/>
            <person name="Vaughn M."/>
            <person name="Vengrova S."/>
            <person name="Yoder R."/>
            <person name="Zeng Q."/>
            <person name="Allshire R."/>
            <person name="Baulcombe D."/>
            <person name="Birren B.W."/>
            <person name="Brown W."/>
            <person name="Ekwall K."/>
            <person name="Kellis M."/>
            <person name="Leatherwood J."/>
            <person name="Levin H."/>
            <person name="Margalit H."/>
            <person name="Martienssen R."/>
            <person name="Nieduszynski C.A."/>
            <person name="Spatafora J.W."/>
            <person name="Friedman N."/>
            <person name="Dalgaard J.Z."/>
            <person name="Baumann P."/>
            <person name="Niki H."/>
            <person name="Regev A."/>
            <person name="Nusbaum C."/>
        </authorList>
    </citation>
    <scope>NUCLEOTIDE SEQUENCE [LARGE SCALE GENOMIC DNA]</scope>
    <source>
        <strain evidence="9">yFS275 / FY16936</strain>
    </source>
</reference>
<comment type="similarity">
    <text evidence="2">Belongs to the SAS10 family.</text>
</comment>
<evidence type="ECO:0000313" key="8">
    <source>
        <dbReference type="JaponicusDB" id="SJAG_01907"/>
    </source>
</evidence>
<dbReference type="Proteomes" id="UP000001744">
    <property type="component" value="Unassembled WGS sequence"/>
</dbReference>
<dbReference type="GO" id="GO:0005730">
    <property type="term" value="C:nucleolus"/>
    <property type="evidence" value="ECO:0000318"/>
    <property type="project" value="GO_Central"/>
</dbReference>
<accession>B6JZ81</accession>
<keyword evidence="3" id="KW-0597">Phosphoprotein</keyword>
<proteinExistence type="inferred from homology"/>
<dbReference type="Pfam" id="PF04000">
    <property type="entry name" value="Sas10_Utp3"/>
    <property type="match status" value="1"/>
</dbReference>
<sequence>MARKKSRSSKSGSRDAPSFEIDEKQKVDAIETYDDVAESEDEFYAKQDKILFDDDNAGRGSRSAVAHEFSDEEVMGLETSSDDDEEDVISDDSSDNEKQPLDEQEMFDQQGWGHSRKAYYGGEDGEPEADEFSSGDEEVDTKMEEREALRLQKKRLQRLSEEDAMDDLSGWNDKAASQDSAAIDDNSVAAIEQLGQSISPETPVSELKRILKVKHPEFELFAQELKTLRPRLDELQQQRHDAPESRLLEAQCTSLGAYVASLIFYFALLKSGEDDVKSHPLMVDLVRCRETWKRFEGLKEEEESEEEELDAEAEIEQPQSDDEAEDEGVEVDAFDEEEEAGSDASFASDASESIESKFRQAKAAKGKRKNALVVDDFGENDELDELDAEDKIQRKRTLRFYASQIDQKAAKRLRAQAEQTGDTDLPFKERRFERQQHLDDVDPEQEQLPINAERPDLDEDALAFYDSLAKDKRAAKQTKKAEHDSERDLVRAMRHPELLSVEDGEKRGITRDIEKNKGLTPFRAKINRNPRLKKRMRYEKAKKKLASKKAIFKGAPTHGYMGEQSGIKAGLVKSIKFH</sequence>
<evidence type="ECO:0000256" key="2">
    <source>
        <dbReference type="ARBA" id="ARBA00010979"/>
    </source>
</evidence>
<organism evidence="7 9">
    <name type="scientific">Schizosaccharomyces japonicus (strain yFS275 / FY16936)</name>
    <name type="common">Fission yeast</name>
    <dbReference type="NCBI Taxonomy" id="402676"/>
    <lineage>
        <taxon>Eukaryota</taxon>
        <taxon>Fungi</taxon>
        <taxon>Dikarya</taxon>
        <taxon>Ascomycota</taxon>
        <taxon>Taphrinomycotina</taxon>
        <taxon>Schizosaccharomycetes</taxon>
        <taxon>Schizosaccharomycetales</taxon>
        <taxon>Schizosaccharomycetaceae</taxon>
        <taxon>Schizosaccharomyces</taxon>
    </lineage>
</organism>
<protein>
    <submittedName>
        <fullName evidence="7">U3 snoRNP-associated protein Utp3</fullName>
    </submittedName>
</protein>
<dbReference type="GO" id="GO:0032040">
    <property type="term" value="C:small-subunit processome"/>
    <property type="evidence" value="ECO:0000318"/>
    <property type="project" value="GO_Central"/>
</dbReference>
<dbReference type="PANTHER" id="PTHR13237:SF8">
    <property type="entry name" value="SOMETHING ABOUT SILENCING PROTEIN 10"/>
    <property type="match status" value="1"/>
</dbReference>
<dbReference type="EMBL" id="KE651168">
    <property type="protein sequence ID" value="EEB06849.1"/>
    <property type="molecule type" value="Genomic_DNA"/>
</dbReference>